<accession>A0ABX0H696</accession>
<evidence type="ECO:0000313" key="3">
    <source>
        <dbReference type="EMBL" id="NHE57389.1"/>
    </source>
</evidence>
<proteinExistence type="predicted"/>
<evidence type="ECO:0000259" key="2">
    <source>
        <dbReference type="Pfam" id="PF16401"/>
    </source>
</evidence>
<organism evidence="3 4">
    <name type="scientific">Cyclobacterium plantarum</name>
    <dbReference type="NCBI Taxonomy" id="2716263"/>
    <lineage>
        <taxon>Bacteria</taxon>
        <taxon>Pseudomonadati</taxon>
        <taxon>Bacteroidota</taxon>
        <taxon>Cytophagia</taxon>
        <taxon>Cytophagales</taxon>
        <taxon>Cyclobacteriaceae</taxon>
        <taxon>Cyclobacterium</taxon>
    </lineage>
</organism>
<dbReference type="InterPro" id="IPR032176">
    <property type="entry name" value="DUF5009"/>
</dbReference>
<feature type="transmembrane region" description="Helical" evidence="1">
    <location>
        <begin position="231"/>
        <end position="249"/>
    </location>
</feature>
<comment type="caution">
    <text evidence="3">The sequence shown here is derived from an EMBL/GenBank/DDBJ whole genome shotgun (WGS) entry which is preliminary data.</text>
</comment>
<feature type="transmembrane region" description="Helical" evidence="1">
    <location>
        <begin position="343"/>
        <end position="361"/>
    </location>
</feature>
<feature type="transmembrane region" description="Helical" evidence="1">
    <location>
        <begin position="105"/>
        <end position="122"/>
    </location>
</feature>
<keyword evidence="4" id="KW-1185">Reference proteome</keyword>
<dbReference type="PANTHER" id="PTHR31061">
    <property type="entry name" value="LD22376P"/>
    <property type="match status" value="1"/>
</dbReference>
<keyword evidence="1" id="KW-0472">Membrane</keyword>
<feature type="transmembrane region" description="Helical" evidence="1">
    <location>
        <begin position="291"/>
        <end position="311"/>
    </location>
</feature>
<gene>
    <name evidence="3" type="ORF">G9Q97_11260</name>
</gene>
<evidence type="ECO:0000313" key="4">
    <source>
        <dbReference type="Proteomes" id="UP000649799"/>
    </source>
</evidence>
<feature type="transmembrane region" description="Helical" evidence="1">
    <location>
        <begin position="261"/>
        <end position="285"/>
    </location>
</feature>
<keyword evidence="1" id="KW-0812">Transmembrane</keyword>
<feature type="transmembrane region" description="Helical" evidence="1">
    <location>
        <begin position="152"/>
        <end position="170"/>
    </location>
</feature>
<feature type="transmembrane region" description="Helical" evidence="1">
    <location>
        <begin position="21"/>
        <end position="42"/>
    </location>
</feature>
<dbReference type="Pfam" id="PF16401">
    <property type="entry name" value="DUF5009"/>
    <property type="match status" value="1"/>
</dbReference>
<dbReference type="Proteomes" id="UP000649799">
    <property type="component" value="Unassembled WGS sequence"/>
</dbReference>
<feature type="domain" description="DUF5009" evidence="2">
    <location>
        <begin position="13"/>
        <end position="152"/>
    </location>
</feature>
<protein>
    <submittedName>
        <fullName evidence="3">DUF5009 domain-containing protein</fullName>
    </submittedName>
</protein>
<dbReference type="PANTHER" id="PTHR31061:SF24">
    <property type="entry name" value="LD22376P"/>
    <property type="match status" value="1"/>
</dbReference>
<evidence type="ECO:0000256" key="1">
    <source>
        <dbReference type="SAM" id="Phobius"/>
    </source>
</evidence>
<dbReference type="EMBL" id="JAANYN010000004">
    <property type="protein sequence ID" value="NHE57389.1"/>
    <property type="molecule type" value="Genomic_DNA"/>
</dbReference>
<sequence length="369" mass="41913">MASSPKLIDQRLGSLDAYRGITMFLLVAESALIYRALLDLFSEGSLGFLFFLQFTHHPWNGLRFWDLIQPFFMFIVGVAMPFSLNKRLSKQGDRSKVTRHIVKRCLLLFLFGTGLHCVYADAMVFELWNVLTQLSFTILLTYFLIRQPFKIQLAISIGLLVLTEIMYRLYDPASPFVKGENFGSFTDLLLMGKLSGGGWVAINCIPTAAHTLWGAMCGNALLLHQSSSKKIIKYFVLAGMSALLIGYGLDWTGITPIIKRISTSAFVFASGGWAILALAFFYWLIDVKKVKGWTFFFVIVGMNPIFIYLFAQILGHDWLTGFVRIFNYGILGAIGLQENVLELINAVFTLAIMWYLCYFLYRKKLFFKI</sequence>
<name>A0ABX0H696_9BACT</name>
<feature type="transmembrane region" description="Helical" evidence="1">
    <location>
        <begin position="62"/>
        <end position="84"/>
    </location>
</feature>
<reference evidence="3 4" key="1">
    <citation type="submission" date="2020-03" db="EMBL/GenBank/DDBJ databases">
        <title>Cyclobacterium plantarum sp. nov., a marine bacterium isolated from a coastal-marine wetland.</title>
        <authorList>
            <person name="Sanchez-Porro C."/>
            <person name="Ventosa A."/>
            <person name="Amoozegar M."/>
        </authorList>
    </citation>
    <scope>NUCLEOTIDE SEQUENCE [LARGE SCALE GENOMIC DNA]</scope>
    <source>
        <strain evidence="3 4">GBPx2</strain>
    </source>
</reference>
<dbReference type="RefSeq" id="WP_166146871.1">
    <property type="nucleotide sequence ID" value="NZ_JAANYN010000004.1"/>
</dbReference>
<keyword evidence="1" id="KW-1133">Transmembrane helix</keyword>
<feature type="transmembrane region" description="Helical" evidence="1">
    <location>
        <begin position="128"/>
        <end position="145"/>
    </location>
</feature>